<reference evidence="3" key="1">
    <citation type="submission" date="2013-04" db="EMBL/GenBank/DDBJ databases">
        <authorList>
            <person name="Harkins D.M."/>
            <person name="Durkin A.S."/>
            <person name="Selengut J.D."/>
            <person name="Sanka R."/>
            <person name="DePew J."/>
            <person name="Purushe J."/>
            <person name="Ahmed A."/>
            <person name="van der Linden H."/>
            <person name="Goris M.G.A."/>
            <person name="Hartskeerl R.A."/>
            <person name="Vinetz J.M."/>
            <person name="Sutton G.G."/>
            <person name="Nelson W.C."/>
            <person name="Fouts D.E."/>
        </authorList>
    </citation>
    <scope>NUCLEOTIDE SEQUENCE [LARGE SCALE GENOMIC DNA]</scope>
    <source>
        <strain evidence="3">BUT 6</strain>
    </source>
</reference>
<evidence type="ECO:0000313" key="3">
    <source>
        <dbReference type="EMBL" id="EPG76091.1"/>
    </source>
</evidence>
<dbReference type="InterPro" id="IPR036513">
    <property type="entry name" value="STAS_dom_sf"/>
</dbReference>
<dbReference type="PROSITE" id="PS50801">
    <property type="entry name" value="STAS"/>
    <property type="match status" value="1"/>
</dbReference>
<dbReference type="AlphaFoldDB" id="S3V0A0"/>
<dbReference type="SUPFAM" id="SSF52091">
    <property type="entry name" value="SpoIIaa-like"/>
    <property type="match status" value="1"/>
</dbReference>
<protein>
    <submittedName>
        <fullName evidence="3">STAS domain protein</fullName>
    </submittedName>
</protein>
<dbReference type="Pfam" id="PF01740">
    <property type="entry name" value="STAS"/>
    <property type="match status" value="1"/>
</dbReference>
<evidence type="ECO:0000313" key="4">
    <source>
        <dbReference type="Proteomes" id="UP000014540"/>
    </source>
</evidence>
<organism evidence="3 4">
    <name type="scientific">Leptospira fainei serovar Hurstbridge str. BUT 6</name>
    <dbReference type="NCBI Taxonomy" id="1193011"/>
    <lineage>
        <taxon>Bacteria</taxon>
        <taxon>Pseudomonadati</taxon>
        <taxon>Spirochaetota</taxon>
        <taxon>Spirochaetia</taxon>
        <taxon>Leptospirales</taxon>
        <taxon>Leptospiraceae</taxon>
        <taxon>Leptospira</taxon>
    </lineage>
</organism>
<feature type="region of interest" description="Disordered" evidence="1">
    <location>
        <begin position="169"/>
        <end position="193"/>
    </location>
</feature>
<dbReference type="Proteomes" id="UP000014540">
    <property type="component" value="Unassembled WGS sequence"/>
</dbReference>
<name>S3V0A0_9LEPT</name>
<dbReference type="STRING" id="1193011.LEP1GSC058_0733"/>
<comment type="caution">
    <text evidence="3">The sequence shown here is derived from an EMBL/GenBank/DDBJ whole genome shotgun (WGS) entry which is preliminary data.</text>
</comment>
<sequence>MELKTSRFQKILRIVPKGTLDSHSSPDLIRFLKSRWEEGERLFLMICDSVQYLEEEGISSLSELQSYLQKNGGNIAFIGWNEECKLVLGLFGLATSLPIFPTERAAEEWLSSLKIEDLRSKRSVSEDSFASLRQTKPLQFYSAPIESVLAKNDEAEHIPEIRTIPIAETGKTEAMADSPGRSRESISRKDDFASEEKLEQSLEKIKGSISDKILYCESCHSRLRIRLSGRYKCPACGIEFDVNRLGGVRYLERLVVPPEVSGSAGNLVQSSHP</sequence>
<dbReference type="GO" id="GO:0043856">
    <property type="term" value="F:anti-sigma factor antagonist activity"/>
    <property type="evidence" value="ECO:0007669"/>
    <property type="project" value="TreeGrafter"/>
</dbReference>
<keyword evidence="4" id="KW-1185">Reference proteome</keyword>
<accession>S3V0A0</accession>
<dbReference type="InterPro" id="IPR002645">
    <property type="entry name" value="STAS_dom"/>
</dbReference>
<dbReference type="Gene3D" id="3.30.750.24">
    <property type="entry name" value="STAS domain"/>
    <property type="match status" value="1"/>
</dbReference>
<gene>
    <name evidence="3" type="ORF">LEP1GSC058_0733</name>
</gene>
<dbReference type="CDD" id="cd07043">
    <property type="entry name" value="STAS_anti-anti-sigma_factors"/>
    <property type="match status" value="1"/>
</dbReference>
<dbReference type="PANTHER" id="PTHR33495:SF2">
    <property type="entry name" value="ANTI-SIGMA FACTOR ANTAGONIST TM_1081-RELATED"/>
    <property type="match status" value="1"/>
</dbReference>
<proteinExistence type="predicted"/>
<evidence type="ECO:0000256" key="1">
    <source>
        <dbReference type="SAM" id="MobiDB-lite"/>
    </source>
</evidence>
<feature type="domain" description="STAS" evidence="2">
    <location>
        <begin position="1"/>
        <end position="113"/>
    </location>
</feature>
<dbReference type="PANTHER" id="PTHR33495">
    <property type="entry name" value="ANTI-SIGMA FACTOR ANTAGONIST TM_1081-RELATED-RELATED"/>
    <property type="match status" value="1"/>
</dbReference>
<evidence type="ECO:0000259" key="2">
    <source>
        <dbReference type="PROSITE" id="PS50801"/>
    </source>
</evidence>
<feature type="compositionally biased region" description="Basic and acidic residues" evidence="1">
    <location>
        <begin position="180"/>
        <end position="193"/>
    </location>
</feature>
<dbReference type="RefSeq" id="WP_016548197.1">
    <property type="nucleotide sequence ID" value="NZ_AKWZ02000002.1"/>
</dbReference>
<dbReference type="OrthoDB" id="345543at2"/>
<dbReference type="EMBL" id="AKWZ02000002">
    <property type="protein sequence ID" value="EPG76091.1"/>
    <property type="molecule type" value="Genomic_DNA"/>
</dbReference>